<organism evidence="6 7">
    <name type="scientific">Chironomus riparius</name>
    <dbReference type="NCBI Taxonomy" id="315576"/>
    <lineage>
        <taxon>Eukaryota</taxon>
        <taxon>Metazoa</taxon>
        <taxon>Ecdysozoa</taxon>
        <taxon>Arthropoda</taxon>
        <taxon>Hexapoda</taxon>
        <taxon>Insecta</taxon>
        <taxon>Pterygota</taxon>
        <taxon>Neoptera</taxon>
        <taxon>Endopterygota</taxon>
        <taxon>Diptera</taxon>
        <taxon>Nematocera</taxon>
        <taxon>Chironomoidea</taxon>
        <taxon>Chironomidae</taxon>
        <taxon>Chironominae</taxon>
        <taxon>Chironomus</taxon>
    </lineage>
</organism>
<evidence type="ECO:0000256" key="3">
    <source>
        <dbReference type="ARBA" id="ARBA00022490"/>
    </source>
</evidence>
<feature type="region of interest" description="Disordered" evidence="5">
    <location>
        <begin position="94"/>
        <end position="128"/>
    </location>
</feature>
<feature type="compositionally biased region" description="Low complexity" evidence="5">
    <location>
        <begin position="266"/>
        <end position="277"/>
    </location>
</feature>
<proteinExistence type="inferred from homology"/>
<dbReference type="GO" id="GO:0005737">
    <property type="term" value="C:cytoplasm"/>
    <property type="evidence" value="ECO:0007669"/>
    <property type="project" value="UniProtKB-SubCell"/>
</dbReference>
<feature type="region of interest" description="Disordered" evidence="5">
    <location>
        <begin position="214"/>
        <end position="287"/>
    </location>
</feature>
<dbReference type="EMBL" id="OU895879">
    <property type="protein sequence ID" value="CAH1730675.1"/>
    <property type="molecule type" value="Genomic_DNA"/>
</dbReference>
<keyword evidence="3" id="KW-0963">Cytoplasm</keyword>
<dbReference type="Pfam" id="PF10248">
    <property type="entry name" value="Mlf1IP"/>
    <property type="match status" value="1"/>
</dbReference>
<dbReference type="InterPro" id="IPR019376">
    <property type="entry name" value="Myeloid_leukemia_factor"/>
</dbReference>
<evidence type="ECO:0008006" key="8">
    <source>
        <dbReference type="Google" id="ProtNLM"/>
    </source>
</evidence>
<reference evidence="6" key="2">
    <citation type="submission" date="2022-10" db="EMBL/GenBank/DDBJ databases">
        <authorList>
            <consortium name="ENA_rothamsted_submissions"/>
            <consortium name="culmorum"/>
            <person name="King R."/>
        </authorList>
    </citation>
    <scope>NUCLEOTIDE SEQUENCE</scope>
</reference>
<evidence type="ECO:0000256" key="4">
    <source>
        <dbReference type="ARBA" id="ARBA00022553"/>
    </source>
</evidence>
<evidence type="ECO:0000313" key="6">
    <source>
        <dbReference type="EMBL" id="CAH1730675.1"/>
    </source>
</evidence>
<dbReference type="Proteomes" id="UP001153620">
    <property type="component" value="Chromosome 3"/>
</dbReference>
<evidence type="ECO:0000256" key="1">
    <source>
        <dbReference type="ARBA" id="ARBA00004496"/>
    </source>
</evidence>
<dbReference type="AlphaFoldDB" id="A0A9P0JB86"/>
<name>A0A9P0JB86_9DIPT</name>
<protein>
    <recommendedName>
        <fullName evidence="8">Myeloid leukemia factor</fullName>
    </recommendedName>
</protein>
<keyword evidence="4" id="KW-0597">Phosphoprotein</keyword>
<comment type="subcellular location">
    <subcellularLocation>
        <location evidence="1">Cytoplasm</location>
    </subcellularLocation>
</comment>
<feature type="compositionally biased region" description="Low complexity" evidence="5">
    <location>
        <begin position="233"/>
        <end position="245"/>
    </location>
</feature>
<comment type="similarity">
    <text evidence="2">Belongs to the MLF family.</text>
</comment>
<sequence length="287" mass="32254">MSLQNFFFGDLEEDPIFGHQMRQMRQITNSLFSHDPFNMFGMGGIGGNMGLMPAARFAPMPTMNRLLASPFQMGHPSSSSYSTSSSVFCMSSDGSGQPQVYKETSSIRTGPDGVKETRRTVEDSTSGTRKMAIGHHIGERSRILEKEQNVRTGQREEREELINLEDSETEDFERDFEQKARSNYSNRRHHLQIEEIGTEPLPAIQSVDDYHRNRVSSPRRAIRSSPLALPTASSRSSHNESSLLHPHPHPHPYSSTTSSRKHQMKNSNSSSSSSSSSRKIKGHLNHH</sequence>
<keyword evidence="7" id="KW-1185">Reference proteome</keyword>
<evidence type="ECO:0000256" key="2">
    <source>
        <dbReference type="ARBA" id="ARBA00008332"/>
    </source>
</evidence>
<feature type="compositionally biased region" description="Polar residues" evidence="5">
    <location>
        <begin position="94"/>
        <end position="108"/>
    </location>
</feature>
<feature type="compositionally biased region" description="Basic and acidic residues" evidence="5">
    <location>
        <begin position="113"/>
        <end position="122"/>
    </location>
</feature>
<dbReference type="PANTHER" id="PTHR13105">
    <property type="entry name" value="MYELOID LEUKEMIA FACTOR"/>
    <property type="match status" value="1"/>
</dbReference>
<evidence type="ECO:0000256" key="5">
    <source>
        <dbReference type="SAM" id="MobiDB-lite"/>
    </source>
</evidence>
<feature type="compositionally biased region" description="Basic residues" evidence="5">
    <location>
        <begin position="278"/>
        <end position="287"/>
    </location>
</feature>
<feature type="compositionally biased region" description="Basic and acidic residues" evidence="5">
    <location>
        <begin position="140"/>
        <end position="161"/>
    </location>
</feature>
<gene>
    <name evidence="6" type="ORF">CHIRRI_LOCUS12686</name>
</gene>
<accession>A0A9P0JB86</accession>
<reference evidence="6" key="1">
    <citation type="submission" date="2022-01" db="EMBL/GenBank/DDBJ databases">
        <authorList>
            <person name="King R."/>
        </authorList>
    </citation>
    <scope>NUCLEOTIDE SEQUENCE</scope>
</reference>
<evidence type="ECO:0000313" key="7">
    <source>
        <dbReference type="Proteomes" id="UP001153620"/>
    </source>
</evidence>
<feature type="compositionally biased region" description="Acidic residues" evidence="5">
    <location>
        <begin position="162"/>
        <end position="174"/>
    </location>
</feature>
<feature type="region of interest" description="Disordered" evidence="5">
    <location>
        <begin position="140"/>
        <end position="187"/>
    </location>
</feature>